<comment type="caution">
    <text evidence="2">The sequence shown here is derived from an EMBL/GenBank/DDBJ whole genome shotgun (WGS) entry which is preliminary data.</text>
</comment>
<gene>
    <name evidence="2" type="ORF">LIER_27245</name>
</gene>
<evidence type="ECO:0000256" key="1">
    <source>
        <dbReference type="SAM" id="SignalP"/>
    </source>
</evidence>
<dbReference type="AlphaFoldDB" id="A0AAV3RCZ5"/>
<organism evidence="2 3">
    <name type="scientific">Lithospermum erythrorhizon</name>
    <name type="common">Purple gromwell</name>
    <name type="synonym">Lithospermum officinale var. erythrorhizon</name>
    <dbReference type="NCBI Taxonomy" id="34254"/>
    <lineage>
        <taxon>Eukaryota</taxon>
        <taxon>Viridiplantae</taxon>
        <taxon>Streptophyta</taxon>
        <taxon>Embryophyta</taxon>
        <taxon>Tracheophyta</taxon>
        <taxon>Spermatophyta</taxon>
        <taxon>Magnoliopsida</taxon>
        <taxon>eudicotyledons</taxon>
        <taxon>Gunneridae</taxon>
        <taxon>Pentapetalae</taxon>
        <taxon>asterids</taxon>
        <taxon>lamiids</taxon>
        <taxon>Boraginales</taxon>
        <taxon>Boraginaceae</taxon>
        <taxon>Boraginoideae</taxon>
        <taxon>Lithospermeae</taxon>
        <taxon>Lithospermum</taxon>
    </lineage>
</organism>
<dbReference type="Proteomes" id="UP001454036">
    <property type="component" value="Unassembled WGS sequence"/>
</dbReference>
<keyword evidence="1" id="KW-0732">Signal</keyword>
<keyword evidence="3" id="KW-1185">Reference proteome</keyword>
<proteinExistence type="predicted"/>
<reference evidence="2 3" key="1">
    <citation type="submission" date="2024-01" db="EMBL/GenBank/DDBJ databases">
        <title>The complete chloroplast genome sequence of Lithospermum erythrorhizon: insights into the phylogenetic relationship among Boraginaceae species and the maternal lineages of purple gromwells.</title>
        <authorList>
            <person name="Okada T."/>
            <person name="Watanabe K."/>
        </authorList>
    </citation>
    <scope>NUCLEOTIDE SEQUENCE [LARGE SCALE GENOMIC DNA]</scope>
</reference>
<dbReference type="InterPro" id="IPR035513">
    <property type="entry name" value="Invertase/methylesterase_inhib"/>
</dbReference>
<protein>
    <recommendedName>
        <fullName evidence="4">Pectinesterase inhibitor domain-containing protein</fullName>
    </recommendedName>
</protein>
<feature type="chain" id="PRO_5043382860" description="Pectinesterase inhibitor domain-containing protein" evidence="1">
    <location>
        <begin position="25"/>
        <end position="225"/>
    </location>
</feature>
<name>A0AAV3RCZ5_LITER</name>
<feature type="signal peptide" evidence="1">
    <location>
        <begin position="1"/>
        <end position="24"/>
    </location>
</feature>
<accession>A0AAV3RCZ5</accession>
<dbReference type="SUPFAM" id="SSF101148">
    <property type="entry name" value="Plant invertase/pectin methylesterase inhibitor"/>
    <property type="match status" value="1"/>
</dbReference>
<evidence type="ECO:0000313" key="2">
    <source>
        <dbReference type="EMBL" id="GAA0173679.1"/>
    </source>
</evidence>
<dbReference type="Gene3D" id="1.20.140.40">
    <property type="entry name" value="Invertase/pectin methylesterase inhibitor family protein"/>
    <property type="match status" value="1"/>
</dbReference>
<dbReference type="EMBL" id="BAABME010008717">
    <property type="protein sequence ID" value="GAA0173679.1"/>
    <property type="molecule type" value="Genomic_DNA"/>
</dbReference>
<sequence>MMNFLKKNALIGVMLLGIFALSFALHVEAQIKSETPNAIDPFCTGGDAEPNMQAVCTKLAGGGKTWEEAATFSINRIMRKANTSVTPLLATIEAKLSPSMEAFKKSQIVDVCKNSYQEAIENLQKCRTLIKDGPFSDYGSTLTSISTCVEDCLNAIFEENGQHIEEAFKFTKRIQKLVDVALIISKKDPRLENYNVRLAKGEFKDSPGDPSLIGPINQNFYGANP</sequence>
<evidence type="ECO:0000313" key="3">
    <source>
        <dbReference type="Proteomes" id="UP001454036"/>
    </source>
</evidence>
<evidence type="ECO:0008006" key="4">
    <source>
        <dbReference type="Google" id="ProtNLM"/>
    </source>
</evidence>